<dbReference type="AlphaFoldDB" id="U1WYW0"/>
<dbReference type="EMBL" id="AWSJ01000272">
    <property type="protein sequence ID" value="ERI07468.1"/>
    <property type="molecule type" value="Genomic_DNA"/>
</dbReference>
<comment type="caution">
    <text evidence="1">The sequence shown here is derived from an EMBL/GenBank/DDBJ whole genome shotgun (WGS) entry which is preliminary data.</text>
</comment>
<gene>
    <name evidence="1" type="ORF">HMPREF0083_04464</name>
</gene>
<evidence type="ECO:0000313" key="1">
    <source>
        <dbReference type="EMBL" id="ERI07468.1"/>
    </source>
</evidence>
<organism evidence="1 2">
    <name type="scientific">Aneurinibacillus aneurinilyticus ATCC 12856</name>
    <dbReference type="NCBI Taxonomy" id="649747"/>
    <lineage>
        <taxon>Bacteria</taxon>
        <taxon>Bacillati</taxon>
        <taxon>Bacillota</taxon>
        <taxon>Bacilli</taxon>
        <taxon>Bacillales</taxon>
        <taxon>Paenibacillaceae</taxon>
        <taxon>Aneurinibacillus group</taxon>
        <taxon>Aneurinibacillus</taxon>
    </lineage>
</organism>
<reference evidence="1 2" key="1">
    <citation type="submission" date="2013-08" db="EMBL/GenBank/DDBJ databases">
        <authorList>
            <person name="Weinstock G."/>
            <person name="Sodergren E."/>
            <person name="Wylie T."/>
            <person name="Fulton L."/>
            <person name="Fulton R."/>
            <person name="Fronick C."/>
            <person name="O'Laughlin M."/>
            <person name="Godfrey J."/>
            <person name="Miner T."/>
            <person name="Herter B."/>
            <person name="Appelbaum E."/>
            <person name="Cordes M."/>
            <person name="Lek S."/>
            <person name="Wollam A."/>
            <person name="Pepin K.H."/>
            <person name="Palsikar V.B."/>
            <person name="Mitreva M."/>
            <person name="Wilson R.K."/>
        </authorList>
    </citation>
    <scope>NUCLEOTIDE SEQUENCE [LARGE SCALE GENOMIC DNA]</scope>
    <source>
        <strain evidence="1 2">ATCC 12856</strain>
    </source>
</reference>
<sequence length="48" mass="5506">MEYLSEVARLLQPLFYIGFILSTLTKPLSKPDAVFLFLPATFFVLQII</sequence>
<protein>
    <submittedName>
        <fullName evidence="1">Uncharacterized protein</fullName>
    </submittedName>
</protein>
<keyword evidence="2" id="KW-1185">Reference proteome</keyword>
<evidence type="ECO:0000313" key="2">
    <source>
        <dbReference type="Proteomes" id="UP000016511"/>
    </source>
</evidence>
<name>U1WYW0_ANEAE</name>
<dbReference type="HOGENOM" id="CLU_3148871_0_0_9"/>
<dbReference type="Proteomes" id="UP000016511">
    <property type="component" value="Unassembled WGS sequence"/>
</dbReference>
<accession>U1WYW0</accession>
<proteinExistence type="predicted"/>